<dbReference type="Proteomes" id="UP001143474">
    <property type="component" value="Unassembled WGS sequence"/>
</dbReference>
<evidence type="ECO:0000313" key="2">
    <source>
        <dbReference type="EMBL" id="GLK11588.1"/>
    </source>
</evidence>
<dbReference type="EMBL" id="BSEV01000012">
    <property type="protein sequence ID" value="GLK11588.1"/>
    <property type="molecule type" value="Genomic_DNA"/>
</dbReference>
<accession>A0A9W6I5K8</accession>
<name>A0A9W6I5K8_9ACTN</name>
<dbReference type="AlphaFoldDB" id="A0A9W6I5K8"/>
<sequence>MAIAHTTTARTAARPVSCGCFAMRASPSVLLTRRVRGGSRHPGDMPMHPGRIPGGPGSPAPRCGPRPIWPGASRTVRNYRWKRGKAARPA</sequence>
<proteinExistence type="predicted"/>
<gene>
    <name evidence="2" type="ORF">GCM10017600_49950</name>
</gene>
<feature type="compositionally biased region" description="Pro residues" evidence="1">
    <location>
        <begin position="56"/>
        <end position="68"/>
    </location>
</feature>
<evidence type="ECO:0000256" key="1">
    <source>
        <dbReference type="SAM" id="MobiDB-lite"/>
    </source>
</evidence>
<reference evidence="2" key="2">
    <citation type="submission" date="2023-01" db="EMBL/GenBank/DDBJ databases">
        <authorList>
            <person name="Sun Q."/>
            <person name="Evtushenko L."/>
        </authorList>
    </citation>
    <scope>NUCLEOTIDE SEQUENCE</scope>
    <source>
        <strain evidence="2">VKM Ac-2007</strain>
    </source>
</reference>
<feature type="region of interest" description="Disordered" evidence="1">
    <location>
        <begin position="35"/>
        <end position="71"/>
    </location>
</feature>
<organism evidence="2 3">
    <name type="scientific">Streptosporangium carneum</name>
    <dbReference type="NCBI Taxonomy" id="47481"/>
    <lineage>
        <taxon>Bacteria</taxon>
        <taxon>Bacillati</taxon>
        <taxon>Actinomycetota</taxon>
        <taxon>Actinomycetes</taxon>
        <taxon>Streptosporangiales</taxon>
        <taxon>Streptosporangiaceae</taxon>
        <taxon>Streptosporangium</taxon>
    </lineage>
</organism>
<protein>
    <submittedName>
        <fullName evidence="2">Uncharacterized protein</fullName>
    </submittedName>
</protein>
<keyword evidence="3" id="KW-1185">Reference proteome</keyword>
<comment type="caution">
    <text evidence="2">The sequence shown here is derived from an EMBL/GenBank/DDBJ whole genome shotgun (WGS) entry which is preliminary data.</text>
</comment>
<reference evidence="2" key="1">
    <citation type="journal article" date="2014" name="Int. J. Syst. Evol. Microbiol.">
        <title>Complete genome sequence of Corynebacterium casei LMG S-19264T (=DSM 44701T), isolated from a smear-ripened cheese.</title>
        <authorList>
            <consortium name="US DOE Joint Genome Institute (JGI-PGF)"/>
            <person name="Walter F."/>
            <person name="Albersmeier A."/>
            <person name="Kalinowski J."/>
            <person name="Ruckert C."/>
        </authorList>
    </citation>
    <scope>NUCLEOTIDE SEQUENCE</scope>
    <source>
        <strain evidence="2">VKM Ac-2007</strain>
    </source>
</reference>
<evidence type="ECO:0000313" key="3">
    <source>
        <dbReference type="Proteomes" id="UP001143474"/>
    </source>
</evidence>